<dbReference type="Pfam" id="PF03472">
    <property type="entry name" value="Autoind_bind"/>
    <property type="match status" value="1"/>
</dbReference>
<dbReference type="PRINTS" id="PR00038">
    <property type="entry name" value="HTHLUXR"/>
</dbReference>
<proteinExistence type="predicted"/>
<gene>
    <name evidence="5" type="ORF">C2E25_14290</name>
</gene>
<evidence type="ECO:0000313" key="6">
    <source>
        <dbReference type="Proteomes" id="UP000236340"/>
    </source>
</evidence>
<evidence type="ECO:0000256" key="2">
    <source>
        <dbReference type="ARBA" id="ARBA00023125"/>
    </source>
</evidence>
<comment type="caution">
    <text evidence="5">The sequence shown here is derived from an EMBL/GenBank/DDBJ whole genome shotgun (WGS) entry which is preliminary data.</text>
</comment>
<dbReference type="Gene3D" id="1.10.10.10">
    <property type="entry name" value="Winged helix-like DNA-binding domain superfamily/Winged helix DNA-binding domain"/>
    <property type="match status" value="1"/>
</dbReference>
<evidence type="ECO:0000313" key="5">
    <source>
        <dbReference type="EMBL" id="PNU19101.1"/>
    </source>
</evidence>
<name>A0A2K2H771_9BACT</name>
<protein>
    <recommendedName>
        <fullName evidence="4">HTH luxR-type domain-containing protein</fullName>
    </recommendedName>
</protein>
<dbReference type="InterPro" id="IPR036693">
    <property type="entry name" value="TF_LuxR_autoind-bd_dom_sf"/>
</dbReference>
<dbReference type="PROSITE" id="PS00622">
    <property type="entry name" value="HTH_LUXR_1"/>
    <property type="match status" value="1"/>
</dbReference>
<evidence type="ECO:0000256" key="3">
    <source>
        <dbReference type="ARBA" id="ARBA00023163"/>
    </source>
</evidence>
<dbReference type="InterPro" id="IPR036388">
    <property type="entry name" value="WH-like_DNA-bd_sf"/>
</dbReference>
<dbReference type="RefSeq" id="WP_103116404.1">
    <property type="nucleotide sequence ID" value="NZ_PPFX01000040.1"/>
</dbReference>
<dbReference type="GO" id="GO:0006355">
    <property type="term" value="P:regulation of DNA-templated transcription"/>
    <property type="evidence" value="ECO:0007669"/>
    <property type="project" value="InterPro"/>
</dbReference>
<evidence type="ECO:0000259" key="4">
    <source>
        <dbReference type="PROSITE" id="PS50043"/>
    </source>
</evidence>
<dbReference type="CDD" id="cd06170">
    <property type="entry name" value="LuxR_C_like"/>
    <property type="match status" value="1"/>
</dbReference>
<dbReference type="EMBL" id="PPFX01000040">
    <property type="protein sequence ID" value="PNU19101.1"/>
    <property type="molecule type" value="Genomic_DNA"/>
</dbReference>
<reference evidence="5 6" key="1">
    <citation type="journal article" date="2018" name="Genome Announc.">
        <title>Genome Sequence of Geothermobacter sp. HR-1 Iron Reducer from the Loihi Seamount.</title>
        <authorList>
            <person name="Smith H."/>
            <person name="Abuyen K."/>
            <person name="Tremblay J."/>
            <person name="Savalia P."/>
            <person name="Perez-Rodriguez I."/>
            <person name="Emerson D."/>
            <person name="Tully B."/>
            <person name="Amend J."/>
        </authorList>
    </citation>
    <scope>NUCLEOTIDE SEQUENCE [LARGE SCALE GENOMIC DNA]</scope>
    <source>
        <strain evidence="5 6">HR-1</strain>
    </source>
</reference>
<accession>A0A2K2H771</accession>
<dbReference type="GO" id="GO:0003677">
    <property type="term" value="F:DNA binding"/>
    <property type="evidence" value="ECO:0007669"/>
    <property type="project" value="UniProtKB-KW"/>
</dbReference>
<keyword evidence="1" id="KW-0805">Transcription regulation</keyword>
<organism evidence="5 6">
    <name type="scientific">Geothermobacter hydrogeniphilus</name>
    <dbReference type="NCBI Taxonomy" id="1969733"/>
    <lineage>
        <taxon>Bacteria</taxon>
        <taxon>Pseudomonadati</taxon>
        <taxon>Thermodesulfobacteriota</taxon>
        <taxon>Desulfuromonadia</taxon>
        <taxon>Desulfuromonadales</taxon>
        <taxon>Geothermobacteraceae</taxon>
        <taxon>Geothermobacter</taxon>
    </lineage>
</organism>
<keyword evidence="2" id="KW-0238">DNA-binding</keyword>
<dbReference type="SMART" id="SM00421">
    <property type="entry name" value="HTH_LUXR"/>
    <property type="match status" value="1"/>
</dbReference>
<dbReference type="Pfam" id="PF00196">
    <property type="entry name" value="GerE"/>
    <property type="match status" value="1"/>
</dbReference>
<dbReference type="Gene3D" id="3.30.450.80">
    <property type="entry name" value="Transcription factor LuxR-like, autoinducer-binding domain"/>
    <property type="match status" value="1"/>
</dbReference>
<dbReference type="SUPFAM" id="SSF46894">
    <property type="entry name" value="C-terminal effector domain of the bipartite response regulators"/>
    <property type="match status" value="1"/>
</dbReference>
<dbReference type="InterPro" id="IPR005143">
    <property type="entry name" value="TF_LuxR_autoind-bd_dom"/>
</dbReference>
<dbReference type="SUPFAM" id="SSF75516">
    <property type="entry name" value="Pheromone-binding domain of LuxR-like quorum-sensing transcription factors"/>
    <property type="match status" value="1"/>
</dbReference>
<dbReference type="AlphaFoldDB" id="A0A2K2H771"/>
<dbReference type="PANTHER" id="PTHR44688:SF16">
    <property type="entry name" value="DNA-BINDING TRANSCRIPTIONAL ACTIVATOR DEVR_DOSR"/>
    <property type="match status" value="1"/>
</dbReference>
<dbReference type="OrthoDB" id="9774661at2"/>
<keyword evidence="3" id="KW-0804">Transcription</keyword>
<dbReference type="InterPro" id="IPR000792">
    <property type="entry name" value="Tscrpt_reg_LuxR_C"/>
</dbReference>
<dbReference type="PANTHER" id="PTHR44688">
    <property type="entry name" value="DNA-BINDING TRANSCRIPTIONAL ACTIVATOR DEVR_DOSR"/>
    <property type="match status" value="1"/>
</dbReference>
<feature type="domain" description="HTH luxR-type" evidence="4">
    <location>
        <begin position="174"/>
        <end position="239"/>
    </location>
</feature>
<dbReference type="Proteomes" id="UP000236340">
    <property type="component" value="Unassembled WGS sequence"/>
</dbReference>
<evidence type="ECO:0000256" key="1">
    <source>
        <dbReference type="ARBA" id="ARBA00023015"/>
    </source>
</evidence>
<sequence>MKHSWWHRCLSHIRQAPDLAGLHALCCSICRQLKIDHFLVLGGQLTNPAEAGLSALSGLPDDWWSLLCRAERFQSDPTLRHALQSHLPLFWADLPQSLEDEGRDFIADAGDHGLVAGLTIPVHGPAGLFGVFTLANGSNHPQPEKSLQQALPRACLVGGYLVDSLLRCSDEQAQPLATIPLTGREKDCLLWTAKGKTSWEISSILHIGERTVIYHLNNVLRKLGAANRQQAVARACALGLLTPEFSLDRAVSAPVDTREQ</sequence>
<dbReference type="PROSITE" id="PS50043">
    <property type="entry name" value="HTH_LUXR_2"/>
    <property type="match status" value="1"/>
</dbReference>
<dbReference type="InterPro" id="IPR016032">
    <property type="entry name" value="Sig_transdc_resp-reg_C-effctor"/>
</dbReference>